<name>A0AAD7T6Y4_9TELE</name>
<accession>A0AAD7T6Y4</accession>
<dbReference type="EMBL" id="JAINUG010000009">
    <property type="protein sequence ID" value="KAJ8415475.1"/>
    <property type="molecule type" value="Genomic_DNA"/>
</dbReference>
<gene>
    <name evidence="1" type="ORF">AAFF_G00424550</name>
</gene>
<dbReference type="Proteomes" id="UP001221898">
    <property type="component" value="Unassembled WGS sequence"/>
</dbReference>
<reference evidence="1" key="1">
    <citation type="journal article" date="2023" name="Science">
        <title>Genome structures resolve the early diversification of teleost fishes.</title>
        <authorList>
            <person name="Parey E."/>
            <person name="Louis A."/>
            <person name="Montfort J."/>
            <person name="Bouchez O."/>
            <person name="Roques C."/>
            <person name="Iampietro C."/>
            <person name="Lluch J."/>
            <person name="Castinel A."/>
            <person name="Donnadieu C."/>
            <person name="Desvignes T."/>
            <person name="Floi Bucao C."/>
            <person name="Jouanno E."/>
            <person name="Wen M."/>
            <person name="Mejri S."/>
            <person name="Dirks R."/>
            <person name="Jansen H."/>
            <person name="Henkel C."/>
            <person name="Chen W.J."/>
            <person name="Zahm M."/>
            <person name="Cabau C."/>
            <person name="Klopp C."/>
            <person name="Thompson A.W."/>
            <person name="Robinson-Rechavi M."/>
            <person name="Braasch I."/>
            <person name="Lecointre G."/>
            <person name="Bobe J."/>
            <person name="Postlethwait J.H."/>
            <person name="Berthelot C."/>
            <person name="Roest Crollius H."/>
            <person name="Guiguen Y."/>
        </authorList>
    </citation>
    <scope>NUCLEOTIDE SEQUENCE</scope>
    <source>
        <strain evidence="1">NC1722</strain>
    </source>
</reference>
<evidence type="ECO:0000313" key="2">
    <source>
        <dbReference type="Proteomes" id="UP001221898"/>
    </source>
</evidence>
<organism evidence="1 2">
    <name type="scientific">Aldrovandia affinis</name>
    <dbReference type="NCBI Taxonomy" id="143900"/>
    <lineage>
        <taxon>Eukaryota</taxon>
        <taxon>Metazoa</taxon>
        <taxon>Chordata</taxon>
        <taxon>Craniata</taxon>
        <taxon>Vertebrata</taxon>
        <taxon>Euteleostomi</taxon>
        <taxon>Actinopterygii</taxon>
        <taxon>Neopterygii</taxon>
        <taxon>Teleostei</taxon>
        <taxon>Notacanthiformes</taxon>
        <taxon>Halosauridae</taxon>
        <taxon>Aldrovandia</taxon>
    </lineage>
</organism>
<dbReference type="AlphaFoldDB" id="A0AAD7T6Y4"/>
<evidence type="ECO:0000313" key="1">
    <source>
        <dbReference type="EMBL" id="KAJ8415475.1"/>
    </source>
</evidence>
<sequence>MWKDLLLETCWTSVTGQWHLLYDSLARTVHRVAACCWSHQLPREEGCLFVWQSGKCASVSAVHPLLQPTPVASAQLSLPGSGEPEPVILEEFQSRLGSLSVVY</sequence>
<protein>
    <submittedName>
        <fullName evidence="1">Uncharacterized protein</fullName>
    </submittedName>
</protein>
<keyword evidence="2" id="KW-1185">Reference proteome</keyword>
<comment type="caution">
    <text evidence="1">The sequence shown here is derived from an EMBL/GenBank/DDBJ whole genome shotgun (WGS) entry which is preliminary data.</text>
</comment>
<proteinExistence type="predicted"/>